<proteinExistence type="predicted"/>
<protein>
    <submittedName>
        <fullName evidence="1">Uncharacterized protein</fullName>
    </submittedName>
</protein>
<dbReference type="EMBL" id="KN733188">
    <property type="protein sequence ID" value="KIH58373.1"/>
    <property type="molecule type" value="Genomic_DNA"/>
</dbReference>
<gene>
    <name evidence="1" type="ORF">ANCDUO_11422</name>
</gene>
<organism evidence="1 2">
    <name type="scientific">Ancylostoma duodenale</name>
    <dbReference type="NCBI Taxonomy" id="51022"/>
    <lineage>
        <taxon>Eukaryota</taxon>
        <taxon>Metazoa</taxon>
        <taxon>Ecdysozoa</taxon>
        <taxon>Nematoda</taxon>
        <taxon>Chromadorea</taxon>
        <taxon>Rhabditida</taxon>
        <taxon>Rhabditina</taxon>
        <taxon>Rhabditomorpha</taxon>
        <taxon>Strongyloidea</taxon>
        <taxon>Ancylostomatidae</taxon>
        <taxon>Ancylostomatinae</taxon>
        <taxon>Ancylostoma</taxon>
    </lineage>
</organism>
<accession>A0A0C2CNV7</accession>
<sequence>DEEMKYAILRPKSCTKKQTSVDHTTTNIDHNVESRPANTHKTAQLVHKIKRQREGSINKFTKKLRNPHYIDNNEVLDYLSRIPCDKELREWREFKVTPSANGREKEKKPK</sequence>
<dbReference type="Proteomes" id="UP000054047">
    <property type="component" value="Unassembled WGS sequence"/>
</dbReference>
<dbReference type="OrthoDB" id="5973539at2759"/>
<reference evidence="1 2" key="1">
    <citation type="submission" date="2013-12" db="EMBL/GenBank/DDBJ databases">
        <title>Draft genome of the parsitic nematode Ancylostoma duodenale.</title>
        <authorList>
            <person name="Mitreva M."/>
        </authorList>
    </citation>
    <scope>NUCLEOTIDE SEQUENCE [LARGE SCALE GENOMIC DNA]</scope>
    <source>
        <strain evidence="1 2">Zhejiang</strain>
    </source>
</reference>
<dbReference type="AlphaFoldDB" id="A0A0C2CNV7"/>
<name>A0A0C2CNV7_9BILA</name>
<feature type="non-terminal residue" evidence="1">
    <location>
        <position position="1"/>
    </location>
</feature>
<keyword evidence="2" id="KW-1185">Reference proteome</keyword>
<evidence type="ECO:0000313" key="1">
    <source>
        <dbReference type="EMBL" id="KIH58373.1"/>
    </source>
</evidence>
<evidence type="ECO:0000313" key="2">
    <source>
        <dbReference type="Proteomes" id="UP000054047"/>
    </source>
</evidence>